<reference evidence="2" key="1">
    <citation type="journal article" date="2019" name="Int. J. Syst. Evol. Microbiol.">
        <title>The Global Catalogue of Microorganisms (GCM) 10K type strain sequencing project: providing services to taxonomists for standard genome sequencing and annotation.</title>
        <authorList>
            <consortium name="The Broad Institute Genomics Platform"/>
            <consortium name="The Broad Institute Genome Sequencing Center for Infectious Disease"/>
            <person name="Wu L."/>
            <person name="Ma J."/>
        </authorList>
    </citation>
    <scope>NUCLEOTIDE SEQUENCE [LARGE SCALE GENOMIC DNA]</scope>
    <source>
        <strain evidence="2">CGMCC 4.7241</strain>
    </source>
</reference>
<dbReference type="Proteomes" id="UP001595699">
    <property type="component" value="Unassembled WGS sequence"/>
</dbReference>
<dbReference type="EMBL" id="JBHRZH010000008">
    <property type="protein sequence ID" value="MFC3761386.1"/>
    <property type="molecule type" value="Genomic_DNA"/>
</dbReference>
<comment type="caution">
    <text evidence="1">The sequence shown here is derived from an EMBL/GenBank/DDBJ whole genome shotgun (WGS) entry which is preliminary data.</text>
</comment>
<proteinExistence type="predicted"/>
<name>A0ABV7Y7U6_9ACTN</name>
<evidence type="ECO:0000313" key="1">
    <source>
        <dbReference type="EMBL" id="MFC3761386.1"/>
    </source>
</evidence>
<protein>
    <submittedName>
        <fullName evidence="1">Uncharacterized protein</fullName>
    </submittedName>
</protein>
<keyword evidence="2" id="KW-1185">Reference proteome</keyword>
<sequence>MHGQLDAAGTLVILGNAHLRGLPWQDVGAFGSAHVFDFQHHLFRLDGNLSQPVHEWPTLLSAQGVRRCFLLLRPPSVGDVWKAGALGTEVLCLTAEGSIAFEVTFAPGPAEEPRIKQFVFGDGTRGPALTSPPDRSLDAAAAELDGALVAASEVASGLGLVDPWVATFAKARDALTTTPTLPLPSYSEQASRMHAAASAAWVFGAMGSWNDYVPLAGEPGKVTDRLYRACLNGFEAAVNEA</sequence>
<gene>
    <name evidence="1" type="ORF">ACFOUW_11095</name>
</gene>
<accession>A0ABV7Y7U6</accession>
<evidence type="ECO:0000313" key="2">
    <source>
        <dbReference type="Proteomes" id="UP001595699"/>
    </source>
</evidence>
<dbReference type="RefSeq" id="WP_205118450.1">
    <property type="nucleotide sequence ID" value="NZ_JAFBCM010000001.1"/>
</dbReference>
<organism evidence="1 2">
    <name type="scientific">Tenggerimyces flavus</name>
    <dbReference type="NCBI Taxonomy" id="1708749"/>
    <lineage>
        <taxon>Bacteria</taxon>
        <taxon>Bacillati</taxon>
        <taxon>Actinomycetota</taxon>
        <taxon>Actinomycetes</taxon>
        <taxon>Propionibacteriales</taxon>
        <taxon>Nocardioidaceae</taxon>
        <taxon>Tenggerimyces</taxon>
    </lineage>
</organism>